<evidence type="ECO:0000256" key="2">
    <source>
        <dbReference type="SAM" id="Phobius"/>
    </source>
</evidence>
<dbReference type="InterPro" id="IPR052744">
    <property type="entry name" value="GPAT/DAPAT"/>
</dbReference>
<evidence type="ECO:0000313" key="4">
    <source>
        <dbReference type="EMBL" id="GMH48973.1"/>
    </source>
</evidence>
<evidence type="ECO:0000256" key="1">
    <source>
        <dbReference type="SAM" id="MobiDB-lite"/>
    </source>
</evidence>
<dbReference type="PANTHER" id="PTHR31605:SF0">
    <property type="entry name" value="GLYCEROL-3-PHOSPHATE O-ACYLTRANSFERASE 1"/>
    <property type="match status" value="1"/>
</dbReference>
<proteinExistence type="predicted"/>
<dbReference type="GO" id="GO:0016287">
    <property type="term" value="F:glycerone-phosphate O-acyltransferase activity"/>
    <property type="evidence" value="ECO:0007669"/>
    <property type="project" value="TreeGrafter"/>
</dbReference>
<comment type="caution">
    <text evidence="4">The sequence shown here is derived from an EMBL/GenBank/DDBJ whole genome shotgun (WGS) entry which is preliminary data.</text>
</comment>
<dbReference type="SMART" id="SM00563">
    <property type="entry name" value="PlsC"/>
    <property type="match status" value="1"/>
</dbReference>
<feature type="non-terminal residue" evidence="4">
    <location>
        <position position="608"/>
    </location>
</feature>
<feature type="region of interest" description="Disordered" evidence="1">
    <location>
        <begin position="571"/>
        <end position="608"/>
    </location>
</feature>
<evidence type="ECO:0000259" key="3">
    <source>
        <dbReference type="SMART" id="SM00563"/>
    </source>
</evidence>
<organism evidence="4 5">
    <name type="scientific">Triparma retinervis</name>
    <dbReference type="NCBI Taxonomy" id="2557542"/>
    <lineage>
        <taxon>Eukaryota</taxon>
        <taxon>Sar</taxon>
        <taxon>Stramenopiles</taxon>
        <taxon>Ochrophyta</taxon>
        <taxon>Bolidophyceae</taxon>
        <taxon>Parmales</taxon>
        <taxon>Triparmaceae</taxon>
        <taxon>Triparma</taxon>
    </lineage>
</organism>
<feature type="transmembrane region" description="Helical" evidence="2">
    <location>
        <begin position="401"/>
        <end position="425"/>
    </location>
</feature>
<dbReference type="PANTHER" id="PTHR31605">
    <property type="entry name" value="GLYCEROL-3-PHOSPHATE O-ACYLTRANSFERASE 1"/>
    <property type="match status" value="1"/>
</dbReference>
<keyword evidence="2" id="KW-1133">Transmembrane helix</keyword>
<feature type="domain" description="Phospholipid/glycerol acyltransferase" evidence="3">
    <location>
        <begin position="46"/>
        <end position="257"/>
    </location>
</feature>
<sequence length="608" mass="67641">MVLLLGIFKIANSSRAHSRIFKFILKVFFRRVDVLNMNSLPRSGPVIIYGNHANQFVDAMNLIAKCPRSISFLIAMKSWKRRVIGDAAKMLGAVPVLRPQDIAFKGEGKIVRLEVDEEKEQYWAIGEGTKFTQIDLKKGAKLRAIGGWKGDLVCAEDPISDTKIEMKKFPSATEDAPAPVCTSPVDFKVLPKIDQKKVFGEVNRRLANNGTIGMFPEGGSHDQGHLLPLKAGITIMALGSAAEGTPVLLTPVGLVYFHAHRFRSKAVVQYGEPFPPPPRLVEMYRAGETRKACGELLEIVTKKLGEVTINTPDFKTNKILQTVRRLYQPDQLKQMTGKEYMGYSKKFTTGFERIKETAGAKMVLAEVSSYMEDLKSMGIKDKELRLVYRVRHSYGSSEVLVALYGLGQLLLFLFTLPLSFPGLLLNTPIMYLSRHLALKQQVRALKASKVKVGAYDVVASEMVKWSGVFVPIFYTIYIVAAAVAAEALLVGDEGGRMLRWGIPVIVAVTLPHASYASILLSDVWYFSWKKARAVGRRNGEGFKKMGLRRLELVKRVRKFVEDNLREKTYANLDRGGVEEEEEEEEEEESQSGGGNGNKVFPENGGGEG</sequence>
<feature type="transmembrane region" description="Helical" evidence="2">
    <location>
        <begin position="468"/>
        <end position="490"/>
    </location>
</feature>
<accession>A0A9W7DSC5</accession>
<dbReference type="EMBL" id="BRXZ01000618">
    <property type="protein sequence ID" value="GMH48973.1"/>
    <property type="molecule type" value="Genomic_DNA"/>
</dbReference>
<dbReference type="AlphaFoldDB" id="A0A9W7DSC5"/>
<feature type="transmembrane region" description="Helical" evidence="2">
    <location>
        <begin position="502"/>
        <end position="527"/>
    </location>
</feature>
<dbReference type="GO" id="GO:0008654">
    <property type="term" value="P:phospholipid biosynthetic process"/>
    <property type="evidence" value="ECO:0007669"/>
    <property type="project" value="TreeGrafter"/>
</dbReference>
<keyword evidence="2" id="KW-0472">Membrane</keyword>
<dbReference type="GO" id="GO:0004366">
    <property type="term" value="F:glycerol-3-phosphate O-acyltransferase activity"/>
    <property type="evidence" value="ECO:0007669"/>
    <property type="project" value="TreeGrafter"/>
</dbReference>
<keyword evidence="5" id="KW-1185">Reference proteome</keyword>
<evidence type="ECO:0000313" key="5">
    <source>
        <dbReference type="Proteomes" id="UP001165082"/>
    </source>
</evidence>
<reference evidence="4" key="1">
    <citation type="submission" date="2022-07" db="EMBL/GenBank/DDBJ databases">
        <title>Genome analysis of Parmales, a sister group of diatoms, reveals the evolutionary specialization of diatoms from phago-mixotrophs to photoautotrophs.</title>
        <authorList>
            <person name="Ban H."/>
            <person name="Sato S."/>
            <person name="Yoshikawa S."/>
            <person name="Kazumasa Y."/>
            <person name="Nakamura Y."/>
            <person name="Ichinomiya M."/>
            <person name="Saitoh K."/>
            <person name="Sato N."/>
            <person name="Blanc-Mathieu R."/>
            <person name="Endo H."/>
            <person name="Kuwata A."/>
            <person name="Ogata H."/>
        </authorList>
    </citation>
    <scope>NUCLEOTIDE SEQUENCE</scope>
</reference>
<protein>
    <recommendedName>
        <fullName evidence="3">Phospholipid/glycerol acyltransferase domain-containing protein</fullName>
    </recommendedName>
</protein>
<gene>
    <name evidence="4" type="ORF">TrRE_jg2585</name>
</gene>
<name>A0A9W7DSC5_9STRA</name>
<dbReference type="OrthoDB" id="2427554at2759"/>
<keyword evidence="2" id="KW-0812">Transmembrane</keyword>
<feature type="compositionally biased region" description="Acidic residues" evidence="1">
    <location>
        <begin position="578"/>
        <end position="589"/>
    </location>
</feature>
<dbReference type="SUPFAM" id="SSF69593">
    <property type="entry name" value="Glycerol-3-phosphate (1)-acyltransferase"/>
    <property type="match status" value="2"/>
</dbReference>
<dbReference type="Proteomes" id="UP001165082">
    <property type="component" value="Unassembled WGS sequence"/>
</dbReference>
<dbReference type="InterPro" id="IPR002123">
    <property type="entry name" value="Plipid/glycerol_acylTrfase"/>
</dbReference>